<dbReference type="RefSeq" id="WP_224055739.1">
    <property type="nucleotide sequence ID" value="NZ_AP025145.1"/>
</dbReference>
<dbReference type="GO" id="GO:0003700">
    <property type="term" value="F:DNA-binding transcription factor activity"/>
    <property type="evidence" value="ECO:0007669"/>
    <property type="project" value="InterPro"/>
</dbReference>
<evidence type="ECO:0000256" key="2">
    <source>
        <dbReference type="ARBA" id="ARBA00023015"/>
    </source>
</evidence>
<comment type="similarity">
    <text evidence="1">Belongs to the LysR transcriptional regulatory family.</text>
</comment>
<accession>A0AAV5P0Q0</accession>
<reference evidence="7" key="1">
    <citation type="journal article" date="2019" name="Int. J. Syst. Evol. Microbiol.">
        <title>The Global Catalogue of Microorganisms (GCM) 10K type strain sequencing project: providing services to taxonomists for standard genome sequencing and annotation.</title>
        <authorList>
            <consortium name="The Broad Institute Genomics Platform"/>
            <consortium name="The Broad Institute Genome Sequencing Center for Infectious Disease"/>
            <person name="Wu L."/>
            <person name="Ma J."/>
        </authorList>
    </citation>
    <scope>NUCLEOTIDE SEQUENCE [LARGE SCALE GENOMIC DNA]</scope>
    <source>
        <strain evidence="7">NBRC 15640</strain>
    </source>
</reference>
<dbReference type="SUPFAM" id="SSF46785">
    <property type="entry name" value="Winged helix' DNA-binding domain"/>
    <property type="match status" value="1"/>
</dbReference>
<name>A0AAV5P0Q0_9VIBR</name>
<dbReference type="PANTHER" id="PTHR30126">
    <property type="entry name" value="HTH-TYPE TRANSCRIPTIONAL REGULATOR"/>
    <property type="match status" value="1"/>
</dbReference>
<dbReference type="Pfam" id="PF00126">
    <property type="entry name" value="HTH_1"/>
    <property type="match status" value="1"/>
</dbReference>
<dbReference type="EMBL" id="BSNX01000075">
    <property type="protein sequence ID" value="GLQ76144.1"/>
    <property type="molecule type" value="Genomic_DNA"/>
</dbReference>
<evidence type="ECO:0000256" key="3">
    <source>
        <dbReference type="ARBA" id="ARBA00023125"/>
    </source>
</evidence>
<keyword evidence="7" id="KW-1185">Reference proteome</keyword>
<dbReference type="Gene3D" id="1.10.10.10">
    <property type="entry name" value="Winged helix-like DNA-binding domain superfamily/Winged helix DNA-binding domain"/>
    <property type="match status" value="1"/>
</dbReference>
<keyword evidence="3" id="KW-0238">DNA-binding</keyword>
<dbReference type="PROSITE" id="PS50931">
    <property type="entry name" value="HTH_LYSR"/>
    <property type="match status" value="1"/>
</dbReference>
<organism evidence="6 7">
    <name type="scientific">Vibrio penaeicida</name>
    <dbReference type="NCBI Taxonomy" id="104609"/>
    <lineage>
        <taxon>Bacteria</taxon>
        <taxon>Pseudomonadati</taxon>
        <taxon>Pseudomonadota</taxon>
        <taxon>Gammaproteobacteria</taxon>
        <taxon>Vibrionales</taxon>
        <taxon>Vibrionaceae</taxon>
        <taxon>Vibrio</taxon>
    </lineage>
</organism>
<sequence>MDNHQLRTFVVVAQEGSITRAAERLFLSQPAISAHIKALESSLDLTLFERTPQGMRLTLDGQRILLKAEETLQAHQDLVEEARKIKGQIAGVIQVGATSHTDPKTLGKIMIYVAEHFPEVDVKLQHLSTQDIVAGIRSGDLDAGIYNEFGEAPEDFFSAELSKIRLLLASSPHFPQLYSPVDWQALQHIPWIYPGEDTCCGKAAEHLFKQRGFRPKKLIHADREKVTRTLIAGGLGIGLVHDKPHSQPQSSEQTDDIVILDDISLRIRTLLVCKKSRQTDPVLHSLIDSMVGNHSSR</sequence>
<dbReference type="GO" id="GO:0000976">
    <property type="term" value="F:transcription cis-regulatory region binding"/>
    <property type="evidence" value="ECO:0007669"/>
    <property type="project" value="TreeGrafter"/>
</dbReference>
<dbReference type="CDD" id="cd05466">
    <property type="entry name" value="PBP2_LTTR_substrate"/>
    <property type="match status" value="1"/>
</dbReference>
<evidence type="ECO:0000313" key="6">
    <source>
        <dbReference type="EMBL" id="GLQ76144.1"/>
    </source>
</evidence>
<dbReference type="InterPro" id="IPR036388">
    <property type="entry name" value="WH-like_DNA-bd_sf"/>
</dbReference>
<comment type="caution">
    <text evidence="6">The sequence shown here is derived from an EMBL/GenBank/DDBJ whole genome shotgun (WGS) entry which is preliminary data.</text>
</comment>
<feature type="domain" description="HTH lysR-type" evidence="5">
    <location>
        <begin position="1"/>
        <end position="58"/>
    </location>
</feature>
<evidence type="ECO:0000259" key="5">
    <source>
        <dbReference type="PROSITE" id="PS50931"/>
    </source>
</evidence>
<proteinExistence type="inferred from homology"/>
<gene>
    <name evidence="6" type="ORF">GCM10007932_55070</name>
</gene>
<dbReference type="InterPro" id="IPR005119">
    <property type="entry name" value="LysR_subst-bd"/>
</dbReference>
<dbReference type="InterPro" id="IPR000847">
    <property type="entry name" value="LysR_HTH_N"/>
</dbReference>
<dbReference type="Gene3D" id="3.40.190.10">
    <property type="entry name" value="Periplasmic binding protein-like II"/>
    <property type="match status" value="2"/>
</dbReference>
<dbReference type="PANTHER" id="PTHR30126:SF40">
    <property type="entry name" value="HTH-TYPE TRANSCRIPTIONAL REGULATOR GLTR"/>
    <property type="match status" value="1"/>
</dbReference>
<dbReference type="SUPFAM" id="SSF53850">
    <property type="entry name" value="Periplasmic binding protein-like II"/>
    <property type="match status" value="1"/>
</dbReference>
<dbReference type="FunFam" id="1.10.10.10:FF:000001">
    <property type="entry name" value="LysR family transcriptional regulator"/>
    <property type="match status" value="1"/>
</dbReference>
<evidence type="ECO:0000313" key="7">
    <source>
        <dbReference type="Proteomes" id="UP001156690"/>
    </source>
</evidence>
<dbReference type="InterPro" id="IPR036390">
    <property type="entry name" value="WH_DNA-bd_sf"/>
</dbReference>
<keyword evidence="2" id="KW-0805">Transcription regulation</keyword>
<protein>
    <submittedName>
        <fullName evidence="6">LysR family transcriptional regulator</fullName>
    </submittedName>
</protein>
<dbReference type="Pfam" id="PF03466">
    <property type="entry name" value="LysR_substrate"/>
    <property type="match status" value="1"/>
</dbReference>
<keyword evidence="4" id="KW-0804">Transcription</keyword>
<dbReference type="PRINTS" id="PR00039">
    <property type="entry name" value="HTHLYSR"/>
</dbReference>
<dbReference type="AlphaFoldDB" id="A0AAV5P0Q0"/>
<evidence type="ECO:0000256" key="1">
    <source>
        <dbReference type="ARBA" id="ARBA00009437"/>
    </source>
</evidence>
<evidence type="ECO:0000256" key="4">
    <source>
        <dbReference type="ARBA" id="ARBA00023163"/>
    </source>
</evidence>
<dbReference type="Proteomes" id="UP001156690">
    <property type="component" value="Unassembled WGS sequence"/>
</dbReference>